<gene>
    <name evidence="6" type="primary">Aste57867_20321</name>
    <name evidence="5" type="ORF">As57867_020255</name>
    <name evidence="6" type="ORF">ASTE57867_20321</name>
</gene>
<protein>
    <submittedName>
        <fullName evidence="6">Aste57867_20321 protein</fullName>
    </submittedName>
</protein>
<dbReference type="InterPro" id="IPR035971">
    <property type="entry name" value="CBD_sf"/>
</dbReference>
<dbReference type="EMBL" id="CAADRA010006808">
    <property type="protein sequence ID" value="VFT97009.1"/>
    <property type="molecule type" value="Genomic_DNA"/>
</dbReference>
<evidence type="ECO:0000313" key="6">
    <source>
        <dbReference type="EMBL" id="VFT97009.1"/>
    </source>
</evidence>
<dbReference type="PROSITE" id="PS51164">
    <property type="entry name" value="CBM1_2"/>
    <property type="match status" value="2"/>
</dbReference>
<evidence type="ECO:0000313" key="7">
    <source>
        <dbReference type="Proteomes" id="UP000332933"/>
    </source>
</evidence>
<dbReference type="EMBL" id="VJMH01006785">
    <property type="protein sequence ID" value="KAF0688016.1"/>
    <property type="molecule type" value="Genomic_DNA"/>
</dbReference>
<feature type="compositionally biased region" description="Pro residues" evidence="2">
    <location>
        <begin position="228"/>
        <end position="245"/>
    </location>
</feature>
<dbReference type="GO" id="GO:0005576">
    <property type="term" value="C:extracellular region"/>
    <property type="evidence" value="ECO:0007669"/>
    <property type="project" value="InterPro"/>
</dbReference>
<evidence type="ECO:0000256" key="2">
    <source>
        <dbReference type="SAM" id="MobiDB-lite"/>
    </source>
</evidence>
<keyword evidence="1 3" id="KW-0732">Signal</keyword>
<dbReference type="SMART" id="SM00236">
    <property type="entry name" value="fCBD"/>
    <property type="match status" value="2"/>
</dbReference>
<reference evidence="5" key="2">
    <citation type="submission" date="2019-06" db="EMBL/GenBank/DDBJ databases">
        <title>Genomics analysis of Aphanomyces spp. identifies a new class of oomycete effector associated with host adaptation.</title>
        <authorList>
            <person name="Gaulin E."/>
        </authorList>
    </citation>
    <scope>NUCLEOTIDE SEQUENCE</scope>
    <source>
        <strain evidence="5">CBS 578.67</strain>
    </source>
</reference>
<dbReference type="PROSITE" id="PS00562">
    <property type="entry name" value="CBM1_1"/>
    <property type="match status" value="2"/>
</dbReference>
<feature type="domain" description="CBM1" evidence="4">
    <location>
        <begin position="297"/>
        <end position="333"/>
    </location>
</feature>
<dbReference type="InterPro" id="IPR000254">
    <property type="entry name" value="CBD"/>
</dbReference>
<evidence type="ECO:0000313" key="5">
    <source>
        <dbReference type="EMBL" id="KAF0688016.1"/>
    </source>
</evidence>
<keyword evidence="7" id="KW-1185">Reference proteome</keyword>
<name>A0A485LFF0_9STRA</name>
<accession>A0A485LFF0</accession>
<dbReference type="GO" id="GO:0030248">
    <property type="term" value="F:cellulose binding"/>
    <property type="evidence" value="ECO:0007669"/>
    <property type="project" value="InterPro"/>
</dbReference>
<dbReference type="Proteomes" id="UP000332933">
    <property type="component" value="Unassembled WGS sequence"/>
</dbReference>
<feature type="signal peptide" evidence="3">
    <location>
        <begin position="1"/>
        <end position="21"/>
    </location>
</feature>
<dbReference type="SUPFAM" id="SSF57180">
    <property type="entry name" value="Cellulose-binding domain"/>
    <property type="match status" value="2"/>
</dbReference>
<dbReference type="OrthoDB" id="66948at2759"/>
<evidence type="ECO:0000259" key="4">
    <source>
        <dbReference type="PROSITE" id="PS51164"/>
    </source>
</evidence>
<feature type="chain" id="PRO_5036355599" evidence="3">
    <location>
        <begin position="22"/>
        <end position="335"/>
    </location>
</feature>
<dbReference type="GO" id="GO:0005975">
    <property type="term" value="P:carbohydrate metabolic process"/>
    <property type="evidence" value="ECO:0007669"/>
    <property type="project" value="InterPro"/>
</dbReference>
<evidence type="ECO:0000256" key="1">
    <source>
        <dbReference type="ARBA" id="ARBA00022729"/>
    </source>
</evidence>
<dbReference type="Pfam" id="PF00734">
    <property type="entry name" value="CBM_1"/>
    <property type="match status" value="2"/>
</dbReference>
<proteinExistence type="predicted"/>
<reference evidence="6 7" key="1">
    <citation type="submission" date="2019-03" db="EMBL/GenBank/DDBJ databases">
        <authorList>
            <person name="Gaulin E."/>
            <person name="Dumas B."/>
        </authorList>
    </citation>
    <scope>NUCLEOTIDE SEQUENCE [LARGE SCALE GENOMIC DNA]</scope>
    <source>
        <strain evidence="6">CBS 568.67</strain>
    </source>
</reference>
<sequence>MRPATILSTAMLASVMTTVAGHGYLVDPKATYNANDDYTKYAGVIDGYKAMPNGAGKYNQDPRTNANNYIAAFKTSKYTSLRDLVLKNGDPGGPCGFTNPNGNAQPLPSVVKWGHNANEAFTPSHEGPCEVWCDNTRVYENDNCSANIPNGLMPIDKSKCQGAKQLYFVWAALHTSSWQIYKTCVKLQGGGGPTPPSPSSNKPTVVPSSPPAPNTPSPSHKPTTTPEYPSPAPYTPSPPSLPYTPSPSNNGGSVQPWGQCGGKSYAGATSCVQGYKCEVKNEWYSQCVPGSNGGSGGTVETWGQCGGKTYSGATNCKTSDKCTVRNDWYSQCVPK</sequence>
<organism evidence="6 7">
    <name type="scientific">Aphanomyces stellatus</name>
    <dbReference type="NCBI Taxonomy" id="120398"/>
    <lineage>
        <taxon>Eukaryota</taxon>
        <taxon>Sar</taxon>
        <taxon>Stramenopiles</taxon>
        <taxon>Oomycota</taxon>
        <taxon>Saprolegniomycetes</taxon>
        <taxon>Saprolegniales</taxon>
        <taxon>Verrucalvaceae</taxon>
        <taxon>Aphanomyces</taxon>
    </lineage>
</organism>
<feature type="compositionally biased region" description="Low complexity" evidence="2">
    <location>
        <begin position="217"/>
        <end position="227"/>
    </location>
</feature>
<feature type="region of interest" description="Disordered" evidence="2">
    <location>
        <begin position="189"/>
        <end position="255"/>
    </location>
</feature>
<dbReference type="AlphaFoldDB" id="A0A485LFF0"/>
<feature type="domain" description="CBM1" evidence="4">
    <location>
        <begin position="252"/>
        <end position="288"/>
    </location>
</feature>
<evidence type="ECO:0000256" key="3">
    <source>
        <dbReference type="SAM" id="SignalP"/>
    </source>
</evidence>